<dbReference type="EMBL" id="JARBHB010000003">
    <property type="protein sequence ID" value="KAJ8888733.1"/>
    <property type="molecule type" value="Genomic_DNA"/>
</dbReference>
<proteinExistence type="predicted"/>
<protein>
    <submittedName>
        <fullName evidence="2">Uncharacterized protein</fullName>
    </submittedName>
</protein>
<accession>A0ABQ9HWI1</accession>
<comment type="caution">
    <text evidence="2">The sequence shown here is derived from an EMBL/GenBank/DDBJ whole genome shotgun (WGS) entry which is preliminary data.</text>
</comment>
<feature type="signal peptide" evidence="1">
    <location>
        <begin position="1"/>
        <end position="19"/>
    </location>
</feature>
<keyword evidence="3" id="KW-1185">Reference proteome</keyword>
<dbReference type="Proteomes" id="UP001159363">
    <property type="component" value="Chromosome 3"/>
</dbReference>
<dbReference type="PROSITE" id="PS51257">
    <property type="entry name" value="PROKAR_LIPOPROTEIN"/>
    <property type="match status" value="1"/>
</dbReference>
<feature type="chain" id="PRO_5047245490" evidence="1">
    <location>
        <begin position="20"/>
        <end position="96"/>
    </location>
</feature>
<organism evidence="2 3">
    <name type="scientific">Dryococelus australis</name>
    <dbReference type="NCBI Taxonomy" id="614101"/>
    <lineage>
        <taxon>Eukaryota</taxon>
        <taxon>Metazoa</taxon>
        <taxon>Ecdysozoa</taxon>
        <taxon>Arthropoda</taxon>
        <taxon>Hexapoda</taxon>
        <taxon>Insecta</taxon>
        <taxon>Pterygota</taxon>
        <taxon>Neoptera</taxon>
        <taxon>Polyneoptera</taxon>
        <taxon>Phasmatodea</taxon>
        <taxon>Verophasmatodea</taxon>
        <taxon>Anareolatae</taxon>
        <taxon>Phasmatidae</taxon>
        <taxon>Eurycanthinae</taxon>
        <taxon>Dryococelus</taxon>
    </lineage>
</organism>
<gene>
    <name evidence="2" type="ORF">PR048_008225</name>
</gene>
<keyword evidence="1" id="KW-0732">Signal</keyword>
<evidence type="ECO:0000256" key="1">
    <source>
        <dbReference type="SAM" id="SignalP"/>
    </source>
</evidence>
<name>A0ABQ9HWI1_9NEOP</name>
<sequence>MSLKVPLIILATSSCYVTGLFLSCKVEDFPVKPGPSRNILTRCLEINGLKEVMQLPAPLEWPPRSSETVDSYRRFGTADELKNVAENALNLITPTM</sequence>
<reference evidence="2 3" key="1">
    <citation type="submission" date="2023-02" db="EMBL/GenBank/DDBJ databases">
        <title>LHISI_Scaffold_Assembly.</title>
        <authorList>
            <person name="Stuart O.P."/>
            <person name="Cleave R."/>
            <person name="Magrath M.J.L."/>
            <person name="Mikheyev A.S."/>
        </authorList>
    </citation>
    <scope>NUCLEOTIDE SEQUENCE [LARGE SCALE GENOMIC DNA]</scope>
    <source>
        <strain evidence="2">Daus_M_001</strain>
        <tissue evidence="2">Leg muscle</tissue>
    </source>
</reference>
<evidence type="ECO:0000313" key="3">
    <source>
        <dbReference type="Proteomes" id="UP001159363"/>
    </source>
</evidence>
<evidence type="ECO:0000313" key="2">
    <source>
        <dbReference type="EMBL" id="KAJ8888733.1"/>
    </source>
</evidence>